<name>A0A415NZ04_9FIRM</name>
<feature type="transmembrane region" description="Helical" evidence="2">
    <location>
        <begin position="55"/>
        <end position="73"/>
    </location>
</feature>
<keyword evidence="2" id="KW-0812">Transmembrane</keyword>
<evidence type="ECO:0000259" key="3">
    <source>
        <dbReference type="Pfam" id="PF03816"/>
    </source>
</evidence>
<keyword evidence="2" id="KW-0472">Membrane</keyword>
<dbReference type="Pfam" id="PF03816">
    <property type="entry name" value="LytR_cpsA_psr"/>
    <property type="match status" value="1"/>
</dbReference>
<feature type="domain" description="Cell envelope-related transcriptional attenuator" evidence="3">
    <location>
        <begin position="258"/>
        <end position="403"/>
    </location>
</feature>
<dbReference type="AlphaFoldDB" id="A0A415NZ04"/>
<evidence type="ECO:0000256" key="2">
    <source>
        <dbReference type="SAM" id="Phobius"/>
    </source>
</evidence>
<proteinExistence type="inferred from homology"/>
<comment type="caution">
    <text evidence="4">The sequence shown here is derived from an EMBL/GenBank/DDBJ whole genome shotgun (WGS) entry which is preliminary data.</text>
</comment>
<dbReference type="OrthoDB" id="27330at2"/>
<protein>
    <submittedName>
        <fullName evidence="4">LytR family transcriptional regulator</fullName>
    </submittedName>
</protein>
<sequence length="502" mass="56041">MNNILEIIGGIMTQQKTKKKSIFKNIGFYFALIYLALTVLFIVQLFVLNMVPMKYMLPVIIVLVLLAIGLSYLQLGKRLSKLNRILGRIIIVLLSLLLGVGNWYIFKTYNTFGKLTDSDKDVSVVSVVVMKDSGYETIDDIAGGVVATTNLGDNKVLNEAIADLKKDVNVKLQDYNSMEAYGDALYNGEVIAMLLNEGMRGSFDEKHPQFDQDTKVLKSYTYETKAADISKNVDVTEDPFNIYISGIDTYGTISTVARSDVNMLVTVNPTTKQILMTSIPRDYYVAQPCQDNQKDKLTHSGIFGVSCTIETAENFLNVPINYYARVNFSSLVEMVDALGGINVYSPNTFVTMHGNYQIVEGENYMDGEKALGFVRERYAFTSGDRERGRNQMRVVEAMINKAISPAIITRYTSIMDAIAGSFQTNMSQSEINSLIRMQLDDMSGWEIFQYSVDGTGQGSTWSPSYGFYAYMMVPDQATVDKANSLINTVLNDGRLVQENIGY</sequence>
<keyword evidence="5" id="KW-1185">Reference proteome</keyword>
<dbReference type="PANTHER" id="PTHR33392:SF6">
    <property type="entry name" value="POLYISOPRENYL-TEICHOIC ACID--PEPTIDOGLYCAN TEICHOIC ACID TRANSFERASE TAGU"/>
    <property type="match status" value="1"/>
</dbReference>
<gene>
    <name evidence="4" type="ORF">DWZ83_10255</name>
</gene>
<accession>A0A415NZ04</accession>
<dbReference type="Proteomes" id="UP000284868">
    <property type="component" value="Unassembled WGS sequence"/>
</dbReference>
<reference evidence="4 5" key="1">
    <citation type="submission" date="2018-08" db="EMBL/GenBank/DDBJ databases">
        <title>A genome reference for cultivated species of the human gut microbiota.</title>
        <authorList>
            <person name="Zou Y."/>
            <person name="Xue W."/>
            <person name="Luo G."/>
        </authorList>
    </citation>
    <scope>NUCLEOTIDE SEQUENCE [LARGE SCALE GENOMIC DNA]</scope>
    <source>
        <strain evidence="4 5">AF35-6BH</strain>
    </source>
</reference>
<evidence type="ECO:0000256" key="1">
    <source>
        <dbReference type="ARBA" id="ARBA00006068"/>
    </source>
</evidence>
<dbReference type="Gene3D" id="3.40.190.10">
    <property type="entry name" value="Periplasmic binding protein-like II"/>
    <property type="match status" value="1"/>
</dbReference>
<dbReference type="EMBL" id="QRPK01000098">
    <property type="protein sequence ID" value="RHM05742.1"/>
    <property type="molecule type" value="Genomic_DNA"/>
</dbReference>
<dbReference type="InterPro" id="IPR050922">
    <property type="entry name" value="LytR/CpsA/Psr_CW_biosynth"/>
</dbReference>
<comment type="similarity">
    <text evidence="1">Belongs to the LytR/CpsA/Psr (LCP) family.</text>
</comment>
<dbReference type="Gene3D" id="3.40.630.190">
    <property type="entry name" value="LCP protein"/>
    <property type="match status" value="1"/>
</dbReference>
<evidence type="ECO:0000313" key="5">
    <source>
        <dbReference type="Proteomes" id="UP000284868"/>
    </source>
</evidence>
<dbReference type="InterPro" id="IPR004474">
    <property type="entry name" value="LytR_CpsA_psr"/>
</dbReference>
<feature type="transmembrane region" description="Helical" evidence="2">
    <location>
        <begin position="85"/>
        <end position="106"/>
    </location>
</feature>
<organism evidence="4 5">
    <name type="scientific">Amedibacillus dolichus</name>
    <dbReference type="NCBI Taxonomy" id="31971"/>
    <lineage>
        <taxon>Bacteria</taxon>
        <taxon>Bacillati</taxon>
        <taxon>Bacillota</taxon>
        <taxon>Erysipelotrichia</taxon>
        <taxon>Erysipelotrichales</taxon>
        <taxon>Erysipelotrichaceae</taxon>
        <taxon>Amedibacillus</taxon>
    </lineage>
</organism>
<dbReference type="PANTHER" id="PTHR33392">
    <property type="entry name" value="POLYISOPRENYL-TEICHOIC ACID--PEPTIDOGLYCAN TEICHOIC ACID TRANSFERASE TAGU"/>
    <property type="match status" value="1"/>
</dbReference>
<keyword evidence="2" id="KW-1133">Transmembrane helix</keyword>
<evidence type="ECO:0000313" key="4">
    <source>
        <dbReference type="EMBL" id="RHM05742.1"/>
    </source>
</evidence>
<feature type="transmembrane region" description="Helical" evidence="2">
    <location>
        <begin position="26"/>
        <end position="49"/>
    </location>
</feature>
<dbReference type="NCBIfam" id="TIGR00350">
    <property type="entry name" value="lytR_cpsA_psr"/>
    <property type="match status" value="1"/>
</dbReference>